<dbReference type="EMBL" id="JBEXPZ010000064">
    <property type="protein sequence ID" value="MET9850060.1"/>
    <property type="molecule type" value="Genomic_DNA"/>
</dbReference>
<gene>
    <name evidence="1" type="ORF">ABZZ21_37040</name>
</gene>
<proteinExistence type="predicted"/>
<name>A0ABV2V9Y6_9ACTN</name>
<evidence type="ECO:0000313" key="1">
    <source>
        <dbReference type="EMBL" id="MET9850060.1"/>
    </source>
</evidence>
<dbReference type="RefSeq" id="WP_355403045.1">
    <property type="nucleotide sequence ID" value="NZ_JBEGHN010000014.1"/>
</dbReference>
<protein>
    <submittedName>
        <fullName evidence="1">Uncharacterized protein</fullName>
    </submittedName>
</protein>
<dbReference type="Proteomes" id="UP001550210">
    <property type="component" value="Unassembled WGS sequence"/>
</dbReference>
<evidence type="ECO:0000313" key="2">
    <source>
        <dbReference type="Proteomes" id="UP001550210"/>
    </source>
</evidence>
<keyword evidence="2" id="KW-1185">Reference proteome</keyword>
<accession>A0ABV2V9Y6</accession>
<organism evidence="1 2">
    <name type="scientific">Streptomyces ossamyceticus</name>
    <dbReference type="NCBI Taxonomy" id="249581"/>
    <lineage>
        <taxon>Bacteria</taxon>
        <taxon>Bacillati</taxon>
        <taxon>Actinomycetota</taxon>
        <taxon>Actinomycetes</taxon>
        <taxon>Kitasatosporales</taxon>
        <taxon>Streptomycetaceae</taxon>
        <taxon>Streptomyces</taxon>
    </lineage>
</organism>
<sequence>MLDGPVVERLLGAAPVGAWPAVGGLVGEGTAVVEEPFRGRRAAEGAAG</sequence>
<comment type="caution">
    <text evidence="1">The sequence shown here is derived from an EMBL/GenBank/DDBJ whole genome shotgun (WGS) entry which is preliminary data.</text>
</comment>
<reference evidence="1 2" key="1">
    <citation type="submission" date="2024-06" db="EMBL/GenBank/DDBJ databases">
        <title>The Natural Products Discovery Center: Release of the First 8490 Sequenced Strains for Exploring Actinobacteria Biosynthetic Diversity.</title>
        <authorList>
            <person name="Kalkreuter E."/>
            <person name="Kautsar S.A."/>
            <person name="Yang D."/>
            <person name="Bader C.D."/>
            <person name="Teijaro C.N."/>
            <person name="Fluegel L."/>
            <person name="Davis C.M."/>
            <person name="Simpson J.R."/>
            <person name="Lauterbach L."/>
            <person name="Steele A.D."/>
            <person name="Gui C."/>
            <person name="Meng S."/>
            <person name="Li G."/>
            <person name="Viehrig K."/>
            <person name="Ye F."/>
            <person name="Su P."/>
            <person name="Kiefer A.F."/>
            <person name="Nichols A."/>
            <person name="Cepeda A.J."/>
            <person name="Yan W."/>
            <person name="Fan B."/>
            <person name="Jiang Y."/>
            <person name="Adhikari A."/>
            <person name="Zheng C.-J."/>
            <person name="Schuster L."/>
            <person name="Cowan T.M."/>
            <person name="Smanski M.J."/>
            <person name="Chevrette M.G."/>
            <person name="De Carvalho L.P.S."/>
            <person name="Shen B."/>
        </authorList>
    </citation>
    <scope>NUCLEOTIDE SEQUENCE [LARGE SCALE GENOMIC DNA]</scope>
    <source>
        <strain evidence="1 2">NPDC006434</strain>
    </source>
</reference>